<organism evidence="3 4">
    <name type="scientific">Paenibacillus polysaccharolyticus</name>
    <dbReference type="NCBI Taxonomy" id="582692"/>
    <lineage>
        <taxon>Bacteria</taxon>
        <taxon>Bacillati</taxon>
        <taxon>Bacillota</taxon>
        <taxon>Bacilli</taxon>
        <taxon>Bacillales</taxon>
        <taxon>Paenibacillaceae</taxon>
        <taxon>Paenibacillus</taxon>
    </lineage>
</organism>
<dbReference type="SUPFAM" id="SSF51735">
    <property type="entry name" value="NAD(P)-binding Rossmann-fold domains"/>
    <property type="match status" value="1"/>
</dbReference>
<dbReference type="AlphaFoldDB" id="A0A1G5H8E5"/>
<dbReference type="InterPro" id="IPR001509">
    <property type="entry name" value="Epimerase_deHydtase"/>
</dbReference>
<dbReference type="Proteomes" id="UP000198538">
    <property type="component" value="Unassembled WGS sequence"/>
</dbReference>
<accession>A0A1G5H8E5</accession>
<comment type="subcellular location">
    <subcellularLocation>
        <location evidence="1">Membrane</location>
    </subcellularLocation>
</comment>
<dbReference type="STRING" id="582692.SAMN05720606_106265"/>
<dbReference type="Gene3D" id="3.40.50.720">
    <property type="entry name" value="NAD(P)-binding Rossmann-like Domain"/>
    <property type="match status" value="1"/>
</dbReference>
<reference evidence="4" key="1">
    <citation type="submission" date="2016-10" db="EMBL/GenBank/DDBJ databases">
        <authorList>
            <person name="Varghese N."/>
            <person name="Submissions S."/>
        </authorList>
    </citation>
    <scope>NUCLEOTIDE SEQUENCE [LARGE SCALE GENOMIC DNA]</scope>
    <source>
        <strain evidence="4">BL9</strain>
    </source>
</reference>
<evidence type="ECO:0000313" key="4">
    <source>
        <dbReference type="Proteomes" id="UP000198538"/>
    </source>
</evidence>
<sequence>MKVILYGVTGMMGQSALRESLRDPEVEQILAIVRKPTTNQHVKYQEIVLPDISDLSSIQEKVMGYDACLYLIGVSSADVSEADYIHITYEMTIKVASQLIRLNPDMKMIYITGMGADSTEQGKKMWARIEGKTENALLRLPFKGAYMLRPLVILPMHGVRSKVTLHRILYNVLKPLNPLLKRMKSVITSEQLGQVILHLAKTGTTKEVLEKEQIKEMALSIQR</sequence>
<name>A0A1G5H8E5_9BACL</name>
<dbReference type="PANTHER" id="PTHR14097:SF8">
    <property type="entry name" value="NAD(P)-BINDING DOMAIN-CONTAINING PROTEIN"/>
    <property type="match status" value="1"/>
</dbReference>
<protein>
    <recommendedName>
        <fullName evidence="2">NAD-dependent epimerase/dehydratase domain-containing protein</fullName>
    </recommendedName>
</protein>
<dbReference type="RefSeq" id="WP_090918964.1">
    <property type="nucleotide sequence ID" value="NZ_FMVM01000006.1"/>
</dbReference>
<keyword evidence="4" id="KW-1185">Reference proteome</keyword>
<gene>
    <name evidence="3" type="ORF">SAMN05720606_106265</name>
</gene>
<dbReference type="Pfam" id="PF01370">
    <property type="entry name" value="Epimerase"/>
    <property type="match status" value="1"/>
</dbReference>
<dbReference type="GO" id="GO:0016020">
    <property type="term" value="C:membrane"/>
    <property type="evidence" value="ECO:0007669"/>
    <property type="project" value="UniProtKB-SubCell"/>
</dbReference>
<dbReference type="EMBL" id="FMVM01000006">
    <property type="protein sequence ID" value="SCY59957.1"/>
    <property type="molecule type" value="Genomic_DNA"/>
</dbReference>
<dbReference type="PANTHER" id="PTHR14097">
    <property type="entry name" value="OXIDOREDUCTASE HTATIP2"/>
    <property type="match status" value="1"/>
</dbReference>
<dbReference type="InterPro" id="IPR036291">
    <property type="entry name" value="NAD(P)-bd_dom_sf"/>
</dbReference>
<feature type="domain" description="NAD-dependent epimerase/dehydratase" evidence="2">
    <location>
        <begin position="4"/>
        <end position="111"/>
    </location>
</feature>
<proteinExistence type="predicted"/>
<evidence type="ECO:0000256" key="1">
    <source>
        <dbReference type="ARBA" id="ARBA00004370"/>
    </source>
</evidence>
<evidence type="ECO:0000313" key="3">
    <source>
        <dbReference type="EMBL" id="SCY59957.1"/>
    </source>
</evidence>
<evidence type="ECO:0000259" key="2">
    <source>
        <dbReference type="Pfam" id="PF01370"/>
    </source>
</evidence>